<evidence type="ECO:0000313" key="3">
    <source>
        <dbReference type="Proteomes" id="UP000294933"/>
    </source>
</evidence>
<proteinExistence type="predicted"/>
<sequence length="72" mass="7844">MVLWPFCGYVTGSVVARRLLEAIQLGVERMGVSLMWPSCALVTQHGVIAIFYSSLLPMPHAGTRRHSTPCSG</sequence>
<keyword evidence="1" id="KW-0812">Transmembrane</keyword>
<accession>A0A4Y7PEQ9</accession>
<evidence type="ECO:0000256" key="1">
    <source>
        <dbReference type="SAM" id="Phobius"/>
    </source>
</evidence>
<name>A0A4Y7PEQ9_9AGAM</name>
<gene>
    <name evidence="2" type="ORF">BD410DRAFT_361189</name>
</gene>
<keyword evidence="3" id="KW-1185">Reference proteome</keyword>
<reference evidence="2 3" key="1">
    <citation type="submission" date="2018-06" db="EMBL/GenBank/DDBJ databases">
        <title>A transcriptomic atlas of mushroom development highlights an independent origin of complex multicellularity.</title>
        <authorList>
            <consortium name="DOE Joint Genome Institute"/>
            <person name="Krizsan K."/>
            <person name="Almasi E."/>
            <person name="Merenyi Z."/>
            <person name="Sahu N."/>
            <person name="Viragh M."/>
            <person name="Koszo T."/>
            <person name="Mondo S."/>
            <person name="Kiss B."/>
            <person name="Balint B."/>
            <person name="Kues U."/>
            <person name="Barry K."/>
            <person name="Hegedus J.C."/>
            <person name="Henrissat B."/>
            <person name="Johnson J."/>
            <person name="Lipzen A."/>
            <person name="Ohm R."/>
            <person name="Nagy I."/>
            <person name="Pangilinan J."/>
            <person name="Yan J."/>
            <person name="Xiong Y."/>
            <person name="Grigoriev I.V."/>
            <person name="Hibbett D.S."/>
            <person name="Nagy L.G."/>
        </authorList>
    </citation>
    <scope>NUCLEOTIDE SEQUENCE [LARGE SCALE GENOMIC DNA]</scope>
    <source>
        <strain evidence="2 3">SZMC22713</strain>
    </source>
</reference>
<organism evidence="2 3">
    <name type="scientific">Rickenella mellea</name>
    <dbReference type="NCBI Taxonomy" id="50990"/>
    <lineage>
        <taxon>Eukaryota</taxon>
        <taxon>Fungi</taxon>
        <taxon>Dikarya</taxon>
        <taxon>Basidiomycota</taxon>
        <taxon>Agaricomycotina</taxon>
        <taxon>Agaricomycetes</taxon>
        <taxon>Hymenochaetales</taxon>
        <taxon>Rickenellaceae</taxon>
        <taxon>Rickenella</taxon>
    </lineage>
</organism>
<feature type="transmembrane region" description="Helical" evidence="1">
    <location>
        <begin position="34"/>
        <end position="55"/>
    </location>
</feature>
<dbReference type="EMBL" id="ML170459">
    <property type="protein sequence ID" value="TDL13805.1"/>
    <property type="molecule type" value="Genomic_DNA"/>
</dbReference>
<protein>
    <submittedName>
        <fullName evidence="2">Uncharacterized protein</fullName>
    </submittedName>
</protein>
<evidence type="ECO:0000313" key="2">
    <source>
        <dbReference type="EMBL" id="TDL13805.1"/>
    </source>
</evidence>
<dbReference type="AlphaFoldDB" id="A0A4Y7PEQ9"/>
<dbReference type="VEuPathDB" id="FungiDB:BD410DRAFT_361189"/>
<keyword evidence="1" id="KW-1133">Transmembrane helix</keyword>
<keyword evidence="1" id="KW-0472">Membrane</keyword>
<dbReference type="Proteomes" id="UP000294933">
    <property type="component" value="Unassembled WGS sequence"/>
</dbReference>